<dbReference type="InterPro" id="IPR021675">
    <property type="entry name" value="DUF3261"/>
</dbReference>
<evidence type="ECO:0000313" key="2">
    <source>
        <dbReference type="Proteomes" id="UP001163714"/>
    </source>
</evidence>
<dbReference type="EMBL" id="JAPDMX010000024">
    <property type="protein sequence ID" value="MCW3172724.1"/>
    <property type="molecule type" value="Genomic_DNA"/>
</dbReference>
<organism evidence="1 2">
    <name type="scientific">Shewanella subflava</name>
    <dbReference type="NCBI Taxonomy" id="2986476"/>
    <lineage>
        <taxon>Bacteria</taxon>
        <taxon>Pseudomonadati</taxon>
        <taxon>Pseudomonadota</taxon>
        <taxon>Gammaproteobacteria</taxon>
        <taxon>Alteromonadales</taxon>
        <taxon>Shewanellaceae</taxon>
        <taxon>Shewanella</taxon>
    </lineage>
</organism>
<comment type="caution">
    <text evidence="1">The sequence shown here is derived from an EMBL/GenBank/DDBJ whole genome shotgun (WGS) entry which is preliminary data.</text>
</comment>
<sequence length="200" mass="22518">MIMTQYHGYRLPHLCGLLLSLLLLSGCSQQLQRQTCVALSEAVNYCLAPINEQVEQGTHSQTVQFSHGGQTHQLITELQIDQHTMTLVGLAPLGQPLFTIIYDGNRLISQQSSLLGKDFKAEYLMAILQLVYWPTEVVNQHLSSGRWQQQVCQSTLCRQLSQDNSDVVLNAEYSQMTPWQAAIDIHITQANVQIRIQALQ</sequence>
<proteinExistence type="predicted"/>
<name>A0ABT3I9H9_9GAMM</name>
<dbReference type="RefSeq" id="WP_264726252.1">
    <property type="nucleotide sequence ID" value="NZ_JAPDMX010000024.1"/>
</dbReference>
<evidence type="ECO:0000313" key="1">
    <source>
        <dbReference type="EMBL" id="MCW3172724.1"/>
    </source>
</evidence>
<reference evidence="1" key="1">
    <citation type="submission" date="2022-10" db="EMBL/GenBank/DDBJ databases">
        <title>Shewanella flava sp. nov, isolated from the estuary of the Fenhe River into the Yellow River.</title>
        <authorList>
            <person name="Li Y."/>
        </authorList>
    </citation>
    <scope>NUCLEOTIDE SEQUENCE</scope>
    <source>
        <strain evidence="1">FYR11-62</strain>
    </source>
</reference>
<gene>
    <name evidence="1" type="ORF">OHT75_09560</name>
</gene>
<dbReference type="Pfam" id="PF11659">
    <property type="entry name" value="DUF3261"/>
    <property type="match status" value="1"/>
</dbReference>
<protein>
    <submittedName>
        <fullName evidence="1">DUF3261 domain-containing protein</fullName>
    </submittedName>
</protein>
<accession>A0ABT3I9H9</accession>
<dbReference type="Proteomes" id="UP001163714">
    <property type="component" value="Unassembled WGS sequence"/>
</dbReference>
<keyword evidence="2" id="KW-1185">Reference proteome</keyword>